<dbReference type="AlphaFoldDB" id="A0A1L9ULD6"/>
<proteinExistence type="predicted"/>
<dbReference type="EMBL" id="KV878683">
    <property type="protein sequence ID" value="OJJ72406.1"/>
    <property type="molecule type" value="Genomic_DNA"/>
</dbReference>
<keyword evidence="2" id="KW-1185">Reference proteome</keyword>
<protein>
    <submittedName>
        <fullName evidence="1">Uncharacterized protein</fullName>
    </submittedName>
</protein>
<dbReference type="Proteomes" id="UP000184499">
    <property type="component" value="Unassembled WGS sequence"/>
</dbReference>
<dbReference type="VEuPathDB" id="FungiDB:ASPBRDRAFT_538421"/>
<reference evidence="2" key="1">
    <citation type="journal article" date="2017" name="Genome Biol.">
        <title>Comparative genomics reveals high biological diversity and specific adaptations in the industrially and medically important fungal genus Aspergillus.</title>
        <authorList>
            <person name="de Vries R.P."/>
            <person name="Riley R."/>
            <person name="Wiebenga A."/>
            <person name="Aguilar-Osorio G."/>
            <person name="Amillis S."/>
            <person name="Uchima C.A."/>
            <person name="Anderluh G."/>
            <person name="Asadollahi M."/>
            <person name="Askin M."/>
            <person name="Barry K."/>
            <person name="Battaglia E."/>
            <person name="Bayram O."/>
            <person name="Benocci T."/>
            <person name="Braus-Stromeyer S.A."/>
            <person name="Caldana C."/>
            <person name="Canovas D."/>
            <person name="Cerqueira G.C."/>
            <person name="Chen F."/>
            <person name="Chen W."/>
            <person name="Choi C."/>
            <person name="Clum A."/>
            <person name="Dos Santos R.A."/>
            <person name="Damasio A.R."/>
            <person name="Diallinas G."/>
            <person name="Emri T."/>
            <person name="Fekete E."/>
            <person name="Flipphi M."/>
            <person name="Freyberg S."/>
            <person name="Gallo A."/>
            <person name="Gournas C."/>
            <person name="Habgood R."/>
            <person name="Hainaut M."/>
            <person name="Harispe M.L."/>
            <person name="Henrissat B."/>
            <person name="Hilden K.S."/>
            <person name="Hope R."/>
            <person name="Hossain A."/>
            <person name="Karabika E."/>
            <person name="Karaffa L."/>
            <person name="Karanyi Z."/>
            <person name="Krasevec N."/>
            <person name="Kuo A."/>
            <person name="Kusch H."/>
            <person name="LaButti K."/>
            <person name="Lagendijk E.L."/>
            <person name="Lapidus A."/>
            <person name="Levasseur A."/>
            <person name="Lindquist E."/>
            <person name="Lipzen A."/>
            <person name="Logrieco A.F."/>
            <person name="MacCabe A."/>
            <person name="Maekelae M.R."/>
            <person name="Malavazi I."/>
            <person name="Melin P."/>
            <person name="Meyer V."/>
            <person name="Mielnichuk N."/>
            <person name="Miskei M."/>
            <person name="Molnar A.P."/>
            <person name="Mule G."/>
            <person name="Ngan C.Y."/>
            <person name="Orejas M."/>
            <person name="Orosz E."/>
            <person name="Ouedraogo J.P."/>
            <person name="Overkamp K.M."/>
            <person name="Park H.-S."/>
            <person name="Perrone G."/>
            <person name="Piumi F."/>
            <person name="Punt P.J."/>
            <person name="Ram A.F."/>
            <person name="Ramon A."/>
            <person name="Rauscher S."/>
            <person name="Record E."/>
            <person name="Riano-Pachon D.M."/>
            <person name="Robert V."/>
            <person name="Roehrig J."/>
            <person name="Ruller R."/>
            <person name="Salamov A."/>
            <person name="Salih N.S."/>
            <person name="Samson R.A."/>
            <person name="Sandor E."/>
            <person name="Sanguinetti M."/>
            <person name="Schuetze T."/>
            <person name="Sepcic K."/>
            <person name="Shelest E."/>
            <person name="Sherlock G."/>
            <person name="Sophianopoulou V."/>
            <person name="Squina F.M."/>
            <person name="Sun H."/>
            <person name="Susca A."/>
            <person name="Todd R.B."/>
            <person name="Tsang A."/>
            <person name="Unkles S.E."/>
            <person name="van de Wiele N."/>
            <person name="van Rossen-Uffink D."/>
            <person name="Oliveira J.V."/>
            <person name="Vesth T.C."/>
            <person name="Visser J."/>
            <person name="Yu J.-H."/>
            <person name="Zhou M."/>
            <person name="Andersen M.R."/>
            <person name="Archer D.B."/>
            <person name="Baker S.E."/>
            <person name="Benoit I."/>
            <person name="Brakhage A.A."/>
            <person name="Braus G.H."/>
            <person name="Fischer R."/>
            <person name="Frisvad J.C."/>
            <person name="Goldman G.H."/>
            <person name="Houbraken J."/>
            <person name="Oakley B."/>
            <person name="Pocsi I."/>
            <person name="Scazzocchio C."/>
            <person name="Seiboth B."/>
            <person name="vanKuyk P.A."/>
            <person name="Wortman J."/>
            <person name="Dyer P.S."/>
            <person name="Grigoriev I.V."/>
        </authorList>
    </citation>
    <scope>NUCLEOTIDE SEQUENCE [LARGE SCALE GENOMIC DNA]</scope>
    <source>
        <strain evidence="2">CBS 101740 / IMI 381727 / IBT 21946</strain>
    </source>
</reference>
<dbReference type="GeneID" id="93579620"/>
<sequence length="73" mass="8099">MISKATRLAGRRAPKGGESLKPLSTLALLPADLPACQSSPLLIYLQKALPFTAHFVVLFTVYWLDSLQNEWSR</sequence>
<organism evidence="1 2">
    <name type="scientific">Aspergillus brasiliensis (strain CBS 101740 / IMI 381727 / IBT 21946)</name>
    <dbReference type="NCBI Taxonomy" id="767769"/>
    <lineage>
        <taxon>Eukaryota</taxon>
        <taxon>Fungi</taxon>
        <taxon>Dikarya</taxon>
        <taxon>Ascomycota</taxon>
        <taxon>Pezizomycotina</taxon>
        <taxon>Eurotiomycetes</taxon>
        <taxon>Eurotiomycetidae</taxon>
        <taxon>Eurotiales</taxon>
        <taxon>Aspergillaceae</taxon>
        <taxon>Aspergillus</taxon>
        <taxon>Aspergillus subgen. Circumdati</taxon>
    </lineage>
</organism>
<evidence type="ECO:0000313" key="2">
    <source>
        <dbReference type="Proteomes" id="UP000184499"/>
    </source>
</evidence>
<dbReference type="RefSeq" id="XP_067479654.1">
    <property type="nucleotide sequence ID" value="XM_067627132.1"/>
</dbReference>
<gene>
    <name evidence="1" type="ORF">ASPBRDRAFT_538421</name>
</gene>
<evidence type="ECO:0000313" key="1">
    <source>
        <dbReference type="EMBL" id="OJJ72406.1"/>
    </source>
</evidence>
<accession>A0A1L9ULD6</accession>
<name>A0A1L9ULD6_ASPBC</name>